<evidence type="ECO:0008006" key="5">
    <source>
        <dbReference type="Google" id="ProtNLM"/>
    </source>
</evidence>
<feature type="compositionally biased region" description="Polar residues" evidence="1">
    <location>
        <begin position="45"/>
        <end position="57"/>
    </location>
</feature>
<dbReference type="Proteomes" id="UP000665181">
    <property type="component" value="Unassembled WGS sequence"/>
</dbReference>
<evidence type="ECO:0000313" key="3">
    <source>
        <dbReference type="EMBL" id="MBO3796768.1"/>
    </source>
</evidence>
<evidence type="ECO:0000256" key="2">
    <source>
        <dbReference type="SAM" id="SignalP"/>
    </source>
</evidence>
<organism evidence="3 4">
    <name type="scientific">Bacillus subtilis</name>
    <dbReference type="NCBI Taxonomy" id="1423"/>
    <lineage>
        <taxon>Bacteria</taxon>
        <taxon>Bacillati</taxon>
        <taxon>Bacillota</taxon>
        <taxon>Bacilli</taxon>
        <taxon>Bacillales</taxon>
        <taxon>Bacillaceae</taxon>
        <taxon>Bacillus</taxon>
    </lineage>
</organism>
<gene>
    <name evidence="3" type="ORF">J5227_21255</name>
</gene>
<evidence type="ECO:0000313" key="4">
    <source>
        <dbReference type="Proteomes" id="UP000665181"/>
    </source>
</evidence>
<dbReference type="AlphaFoldDB" id="A0A8I2BAS2"/>
<feature type="region of interest" description="Disordered" evidence="1">
    <location>
        <begin position="25"/>
        <end position="63"/>
    </location>
</feature>
<dbReference type="EMBL" id="JAGFPW010000032">
    <property type="protein sequence ID" value="MBO3796768.1"/>
    <property type="molecule type" value="Genomic_DNA"/>
</dbReference>
<evidence type="ECO:0000256" key="1">
    <source>
        <dbReference type="SAM" id="MobiDB-lite"/>
    </source>
</evidence>
<feature type="signal peptide" evidence="2">
    <location>
        <begin position="1"/>
        <end position="22"/>
    </location>
</feature>
<protein>
    <recommendedName>
        <fullName evidence="5">DUF4352 domain-containing protein</fullName>
    </recommendedName>
</protein>
<comment type="caution">
    <text evidence="3">The sequence shown here is derived from an EMBL/GenBank/DDBJ whole genome shotgun (WGS) entry which is preliminary data.</text>
</comment>
<proteinExistence type="predicted"/>
<name>A0A8I2BAS2_BACIU</name>
<sequence>MQLSKKRILLLLLFMMSLYLTACSSSDSSNEANNKEDTADENQEDTYQTGNNRSLTEPGQKYKEDTGEIVELNKIKNPDKHIDISPLKVTIDDIKVLTRTNIPSDTLQMYELKVAKQLDEPLSYIQITVTAENTGDALVKWKGISMVIPNTKEQIEVDKNNIMENGPHDIYGNAKDEYTIGVIYDGDPEEINSLTLVLGDTYDSESYKTITNEKTIKLDIN</sequence>
<feature type="chain" id="PRO_5038982958" description="DUF4352 domain-containing protein" evidence="2">
    <location>
        <begin position="23"/>
        <end position="221"/>
    </location>
</feature>
<dbReference type="RefSeq" id="WP_208556878.1">
    <property type="nucleotide sequence ID" value="NZ_JAGFPW010000032.1"/>
</dbReference>
<reference evidence="3" key="1">
    <citation type="submission" date="2021-03" db="EMBL/GenBank/DDBJ databases">
        <title>Isolation of Bacillus subtilis from fermented food sample.</title>
        <authorList>
            <person name="Lakshmanan V."/>
            <person name="Athira K."/>
            <person name="Rajagopal K."/>
        </authorList>
    </citation>
    <scope>NUCLEOTIDE SEQUENCE</scope>
    <source>
        <strain evidence="3">S1</strain>
    </source>
</reference>
<keyword evidence="2" id="KW-0732">Signal</keyword>
<accession>A0A8I2BAS2</accession>